<keyword evidence="4 6" id="KW-1133">Transmembrane helix</keyword>
<dbReference type="InterPro" id="IPR036259">
    <property type="entry name" value="MFS_trans_sf"/>
</dbReference>
<dbReference type="SUPFAM" id="SSF103473">
    <property type="entry name" value="MFS general substrate transporter"/>
    <property type="match status" value="1"/>
</dbReference>
<comment type="similarity">
    <text evidence="2">Belongs to the major facilitator superfamily. Sugar transporter (TC 2.A.1.1) family.</text>
</comment>
<feature type="transmembrane region" description="Helical" evidence="6">
    <location>
        <begin position="141"/>
        <end position="163"/>
    </location>
</feature>
<feature type="transmembrane region" description="Helical" evidence="6">
    <location>
        <begin position="450"/>
        <end position="473"/>
    </location>
</feature>
<feature type="transmembrane region" description="Helical" evidence="6">
    <location>
        <begin position="232"/>
        <end position="251"/>
    </location>
</feature>
<proteinExistence type="inferred from homology"/>
<evidence type="ECO:0000256" key="1">
    <source>
        <dbReference type="ARBA" id="ARBA00004141"/>
    </source>
</evidence>
<evidence type="ECO:0000256" key="2">
    <source>
        <dbReference type="ARBA" id="ARBA00010992"/>
    </source>
</evidence>
<gene>
    <name evidence="8" type="ORF">JI435_144010</name>
</gene>
<dbReference type="InterPro" id="IPR020846">
    <property type="entry name" value="MFS_dom"/>
</dbReference>
<dbReference type="AlphaFoldDB" id="A0A7U2F6F7"/>
<comment type="subcellular location">
    <subcellularLocation>
        <location evidence="1">Membrane</location>
        <topology evidence="1">Multi-pass membrane protein</topology>
    </subcellularLocation>
</comment>
<dbReference type="GO" id="GO:0016020">
    <property type="term" value="C:membrane"/>
    <property type="evidence" value="ECO:0007669"/>
    <property type="project" value="UniProtKB-SubCell"/>
</dbReference>
<dbReference type="OrthoDB" id="2544694at2759"/>
<evidence type="ECO:0000256" key="5">
    <source>
        <dbReference type="ARBA" id="ARBA00023136"/>
    </source>
</evidence>
<dbReference type="InterPro" id="IPR050360">
    <property type="entry name" value="MFS_Sugar_Transporters"/>
</dbReference>
<feature type="transmembrane region" description="Helical" evidence="6">
    <location>
        <begin position="485"/>
        <end position="503"/>
    </location>
</feature>
<feature type="transmembrane region" description="Helical" evidence="6">
    <location>
        <begin position="356"/>
        <end position="377"/>
    </location>
</feature>
<feature type="transmembrane region" description="Helical" evidence="6">
    <location>
        <begin position="384"/>
        <end position="403"/>
    </location>
</feature>
<keyword evidence="3 6" id="KW-0812">Transmembrane</keyword>
<dbReference type="Pfam" id="PF00083">
    <property type="entry name" value="Sugar_tr"/>
    <property type="match status" value="1"/>
</dbReference>
<dbReference type="OMA" id="ESPAWCI"/>
<sequence length="548" mass="59868">MSATDRKDDTDTVKASAQHIEEHGMTHDAKDAAIDAAAQGQTVVGYETLTVWQTVKTFKVSTAVCFAAALSAATDGYQIGINSSIIANQGFVNKFATAYDPLGKPYLESPIISGFGTIQSVGQIIGMVTLPFISSRFGRKWALYTLWFILACSILTESLATAWPHWLVAKLLSGIGVGCMQTTLPTYISEVAPNRIRGGLLMCYSLWFSLGQFFAIIALQRMNTLSPLNFRTAILTQWAQIGLMAIIYLLIPESPSWCVSVGNSTRAKRELKKLNRGVKDFNLEQNYQALVLVAEHEKAVAIEQKRENWYAIFQGVNGVRTLAASWALVSQQLVGLTLFGTYGTYFFQQAGLKDPFAITCITSSLMIATAIVVIFLADPLGRRWIGCGGVTLSWLCCLVIGILGVTKTVRASEILFVMFSCLSNVGISASGAAGWASVGEMSSQRLRPYTAGFAAALSCVAGVVMNQLVPYMVNENEWNWGYKTGWFYAGIGLPAVAGMWLLVPETTGRSAAELDELFNNKVRPWRFAKTETATQRLLKVEASEYLKN</sequence>
<dbReference type="VEuPathDB" id="FungiDB:JI435_144010"/>
<evidence type="ECO:0000256" key="4">
    <source>
        <dbReference type="ARBA" id="ARBA00022989"/>
    </source>
</evidence>
<dbReference type="PROSITE" id="PS50850">
    <property type="entry name" value="MFS"/>
    <property type="match status" value="1"/>
</dbReference>
<dbReference type="InterPro" id="IPR005829">
    <property type="entry name" value="Sugar_transporter_CS"/>
</dbReference>
<reference evidence="9" key="1">
    <citation type="journal article" date="2021" name="BMC Genomics">
        <title>Chromosome-level genome assembly and manually-curated proteome of model necrotroph Parastagonospora nodorum Sn15 reveals a genome-wide trove of candidate effector homologs, and redundancy of virulence-related functions within an accessory chromosome.</title>
        <authorList>
            <person name="Bertazzoni S."/>
            <person name="Jones D.A.B."/>
            <person name="Phan H.T."/>
            <person name="Tan K.-C."/>
            <person name="Hane J.K."/>
        </authorList>
    </citation>
    <scope>NUCLEOTIDE SEQUENCE [LARGE SCALE GENOMIC DNA]</scope>
    <source>
        <strain evidence="9">SN15 / ATCC MYA-4574 / FGSC 10173)</strain>
    </source>
</reference>
<dbReference type="PANTHER" id="PTHR48022:SF10">
    <property type="entry name" value="MAJOR FACILITATOR SUPERFAMILY (MFS) PROFILE DOMAIN-CONTAINING PROTEIN"/>
    <property type="match status" value="1"/>
</dbReference>
<dbReference type="FunFam" id="1.20.1250.20:FF:000594">
    <property type="entry name" value="MFS alpha-glucoside transporter"/>
    <property type="match status" value="1"/>
</dbReference>
<dbReference type="Gene3D" id="1.20.1250.20">
    <property type="entry name" value="MFS general substrate transporter like domains"/>
    <property type="match status" value="1"/>
</dbReference>
<keyword evidence="5 6" id="KW-0472">Membrane</keyword>
<dbReference type="EMBL" id="CP069031">
    <property type="protein sequence ID" value="QRC99491.1"/>
    <property type="molecule type" value="Genomic_DNA"/>
</dbReference>
<feature type="transmembrane region" description="Helical" evidence="6">
    <location>
        <begin position="415"/>
        <end position="438"/>
    </location>
</feature>
<dbReference type="PANTHER" id="PTHR48022">
    <property type="entry name" value="PLASTIDIC GLUCOSE TRANSPORTER 4"/>
    <property type="match status" value="1"/>
</dbReference>
<evidence type="ECO:0000313" key="8">
    <source>
        <dbReference type="EMBL" id="QRC99491.1"/>
    </source>
</evidence>
<protein>
    <recommendedName>
        <fullName evidence="7">Major facilitator superfamily (MFS) profile domain-containing protein</fullName>
    </recommendedName>
</protein>
<evidence type="ECO:0000256" key="6">
    <source>
        <dbReference type="SAM" id="Phobius"/>
    </source>
</evidence>
<evidence type="ECO:0000259" key="7">
    <source>
        <dbReference type="PROSITE" id="PS50850"/>
    </source>
</evidence>
<dbReference type="InterPro" id="IPR005828">
    <property type="entry name" value="MFS_sugar_transport-like"/>
</dbReference>
<name>A0A7U2F6F7_PHANO</name>
<keyword evidence="9" id="KW-1185">Reference proteome</keyword>
<evidence type="ECO:0000256" key="3">
    <source>
        <dbReference type="ARBA" id="ARBA00022692"/>
    </source>
</evidence>
<feature type="transmembrane region" description="Helical" evidence="6">
    <location>
        <begin position="199"/>
        <end position="220"/>
    </location>
</feature>
<dbReference type="Proteomes" id="UP000663193">
    <property type="component" value="Chromosome 9"/>
</dbReference>
<dbReference type="PROSITE" id="PS00217">
    <property type="entry name" value="SUGAR_TRANSPORT_2"/>
    <property type="match status" value="1"/>
</dbReference>
<accession>A0A7U2F6F7</accession>
<dbReference type="PROSITE" id="PS00216">
    <property type="entry name" value="SUGAR_TRANSPORT_1"/>
    <property type="match status" value="1"/>
</dbReference>
<dbReference type="GO" id="GO:0022857">
    <property type="term" value="F:transmembrane transporter activity"/>
    <property type="evidence" value="ECO:0007669"/>
    <property type="project" value="InterPro"/>
</dbReference>
<organism evidence="8 9">
    <name type="scientific">Phaeosphaeria nodorum (strain SN15 / ATCC MYA-4574 / FGSC 10173)</name>
    <name type="common">Glume blotch fungus</name>
    <name type="synonym">Parastagonospora nodorum</name>
    <dbReference type="NCBI Taxonomy" id="321614"/>
    <lineage>
        <taxon>Eukaryota</taxon>
        <taxon>Fungi</taxon>
        <taxon>Dikarya</taxon>
        <taxon>Ascomycota</taxon>
        <taxon>Pezizomycotina</taxon>
        <taxon>Dothideomycetes</taxon>
        <taxon>Pleosporomycetidae</taxon>
        <taxon>Pleosporales</taxon>
        <taxon>Pleosporineae</taxon>
        <taxon>Phaeosphaeriaceae</taxon>
        <taxon>Parastagonospora</taxon>
    </lineage>
</organism>
<evidence type="ECO:0000313" key="9">
    <source>
        <dbReference type="Proteomes" id="UP000663193"/>
    </source>
</evidence>
<feature type="domain" description="Major facilitator superfamily (MFS) profile" evidence="7">
    <location>
        <begin position="68"/>
        <end position="507"/>
    </location>
</feature>